<organism evidence="3 4">
    <name type="scientific">Nothophoma quercina</name>
    <dbReference type="NCBI Taxonomy" id="749835"/>
    <lineage>
        <taxon>Eukaryota</taxon>
        <taxon>Fungi</taxon>
        <taxon>Dikarya</taxon>
        <taxon>Ascomycota</taxon>
        <taxon>Pezizomycotina</taxon>
        <taxon>Dothideomycetes</taxon>
        <taxon>Pleosporomycetidae</taxon>
        <taxon>Pleosporales</taxon>
        <taxon>Pleosporineae</taxon>
        <taxon>Didymellaceae</taxon>
        <taxon>Nothophoma</taxon>
    </lineage>
</organism>
<dbReference type="Proteomes" id="UP001521222">
    <property type="component" value="Unassembled WGS sequence"/>
</dbReference>
<feature type="region of interest" description="Disordered" evidence="1">
    <location>
        <begin position="418"/>
        <end position="534"/>
    </location>
</feature>
<feature type="domain" description="ZW10 C-terminal helical" evidence="2">
    <location>
        <begin position="703"/>
        <end position="850"/>
    </location>
</feature>
<keyword evidence="4" id="KW-1185">Reference proteome</keyword>
<feature type="compositionally biased region" description="Acidic residues" evidence="1">
    <location>
        <begin position="427"/>
        <end position="443"/>
    </location>
</feature>
<comment type="caution">
    <text evidence="3">The sequence shown here is derived from an EMBL/GenBank/DDBJ whole genome shotgun (WGS) entry which is preliminary data.</text>
</comment>
<dbReference type="InterPro" id="IPR046362">
    <property type="entry name" value="Zw10/DSL1_C_sf"/>
</dbReference>
<evidence type="ECO:0000313" key="4">
    <source>
        <dbReference type="Proteomes" id="UP001521222"/>
    </source>
</evidence>
<feature type="compositionally biased region" description="Polar residues" evidence="1">
    <location>
        <begin position="506"/>
        <end position="534"/>
    </location>
</feature>
<name>A0ABR3S336_9PLEO</name>
<dbReference type="InterPro" id="IPR055148">
    <property type="entry name" value="ZW10_C_2"/>
</dbReference>
<sequence>MPSTVSDEQLGDAILQSAEHGLFPQDGDVASAPVPSRALPKLLEKVGRAREDAKNDVRKVSREAASDVDGWISQARKLQDDIKRSQDTAKEIVQHAEAGKTNTAKVQDAASKASLLHTEIAYNESLARVIEQLRDVSTLLDSAQDAAVRGHVMYAIERLEDVDGAFKSLGPFGSTRVVGVLKSKESQMRKAIVETVAESWNALLEVDAVNNKVSLRDSIERETKIEVNAVVEQLTKLGLLDDFVTRFSRDFDKTILSHRLCLGRDQVVTAFDIHGDDIQLTGPVNDGSVKVTLEDIHKIAEYVSTRLPPSIAIPLSSKLVPIITSRLINHYLLPAVPTSTDGVQEFQEMLSYVLGLVEYFDELGWTGQNRLTEWVDKSAEIWLAKQKENAIAKVQKLFPKQVKVKNTVEKVETQVISKGDALHPAQDEQDNDWGTEWGDEDEPAKEASALEPQDVEEEDMSAWGIDDDEPGETSKPTVKTEEKKQTNDEDAEDWGDEWGDDEDTKSAPSPQAQMKSPQRKTNGQQAQQRPLTEQHVTLRETYTVTAIPDSIIEIILQVVADVETLNSPELVKSAISPASGGLFAIPTLLLAMYRATTSVHYSTDIAGNMLVYNDCERLSDRLRTLIQEQTEKDKTSNLPQLLRPSVRLTPKLEADIKTIDGFSRRAYGREMESQRQIIKDHLEDAQGFQGCTNVPFATVCDDAIATTIDRIGDVKRQWQTIVSQRVLVQSLGSLVSTAFTKFINDVLDMSDIAEDESRKLHSYCMSLATLNQHFQTQDESGEMRDTASLYVQNWFRLQYLGEILAGSLADIKYLWNESELKLEMEAEEVVGLIEALFAPSDLRRRAIAEIRRTSMH</sequence>
<feature type="compositionally biased region" description="Acidic residues" evidence="1">
    <location>
        <begin position="488"/>
        <end position="503"/>
    </location>
</feature>
<protein>
    <submittedName>
        <fullName evidence="3">Ribosome biogenesis protein ytm1</fullName>
    </submittedName>
</protein>
<feature type="compositionally biased region" description="Basic and acidic residues" evidence="1">
    <location>
        <begin position="478"/>
        <end position="487"/>
    </location>
</feature>
<gene>
    <name evidence="3" type="primary">YTM1_2</name>
    <name evidence="3" type="ORF">SLS59_000510</name>
</gene>
<evidence type="ECO:0000259" key="2">
    <source>
        <dbReference type="Pfam" id="PF22766"/>
    </source>
</evidence>
<proteinExistence type="predicted"/>
<evidence type="ECO:0000313" key="3">
    <source>
        <dbReference type="EMBL" id="KAL1610873.1"/>
    </source>
</evidence>
<dbReference type="Gene3D" id="1.10.357.150">
    <property type="match status" value="1"/>
</dbReference>
<evidence type="ECO:0000256" key="1">
    <source>
        <dbReference type="SAM" id="MobiDB-lite"/>
    </source>
</evidence>
<dbReference type="Pfam" id="PF22766">
    <property type="entry name" value="ZW10_C2"/>
    <property type="match status" value="1"/>
</dbReference>
<accession>A0ABR3S336</accession>
<feature type="compositionally biased region" description="Acidic residues" evidence="1">
    <location>
        <begin position="453"/>
        <end position="471"/>
    </location>
</feature>
<dbReference type="EMBL" id="JAKIXB020000002">
    <property type="protein sequence ID" value="KAL1610873.1"/>
    <property type="molecule type" value="Genomic_DNA"/>
</dbReference>
<dbReference type="PANTHER" id="PTHR12205:SF0">
    <property type="entry name" value="CENTROMERE_KINETOCHORE PROTEIN ZW10 HOMOLOG"/>
    <property type="match status" value="1"/>
</dbReference>
<dbReference type="PANTHER" id="PTHR12205">
    <property type="entry name" value="CENTROMERE/KINETOCHORE PROTEIN ZW10"/>
    <property type="match status" value="1"/>
</dbReference>
<reference evidence="3 4" key="1">
    <citation type="submission" date="2024-02" db="EMBL/GenBank/DDBJ databases">
        <title>De novo assembly and annotation of 12 fungi associated with fruit tree decline syndrome in Ontario, Canada.</title>
        <authorList>
            <person name="Sulman M."/>
            <person name="Ellouze W."/>
            <person name="Ilyukhin E."/>
        </authorList>
    </citation>
    <scope>NUCLEOTIDE SEQUENCE [LARGE SCALE GENOMIC DNA]</scope>
    <source>
        <strain evidence="3 4">M97-236</strain>
    </source>
</reference>